<dbReference type="InterPro" id="IPR039672">
    <property type="entry name" value="MFS_2"/>
</dbReference>
<dbReference type="GO" id="GO:0015293">
    <property type="term" value="F:symporter activity"/>
    <property type="evidence" value="ECO:0007669"/>
    <property type="project" value="InterPro"/>
</dbReference>
<dbReference type="FunFam" id="1.20.1250.20:FF:000349">
    <property type="entry name" value="Major facilitator superfamily domain-containing 12a"/>
    <property type="match status" value="1"/>
</dbReference>
<organism evidence="2">
    <name type="scientific">Zea mays</name>
    <name type="common">Maize</name>
    <dbReference type="NCBI Taxonomy" id="4577"/>
    <lineage>
        <taxon>Eukaryota</taxon>
        <taxon>Viridiplantae</taxon>
        <taxon>Streptophyta</taxon>
        <taxon>Embryophyta</taxon>
        <taxon>Tracheophyta</taxon>
        <taxon>Spermatophyta</taxon>
        <taxon>Magnoliopsida</taxon>
        <taxon>Liliopsida</taxon>
        <taxon>Poales</taxon>
        <taxon>Poaceae</taxon>
        <taxon>PACMAD clade</taxon>
        <taxon>Panicoideae</taxon>
        <taxon>Andropogonodae</taxon>
        <taxon>Andropogoneae</taxon>
        <taxon>Tripsacinae</taxon>
        <taxon>Zea</taxon>
    </lineage>
</organism>
<dbReference type="ExpressionAtlas" id="A0A1D6PJB8">
    <property type="expression patterns" value="baseline and differential"/>
</dbReference>
<sequence>MSMADAKDDAAMAEAQPLGRWPVLSYGVGHMLNDITSACWFTYLLLFLQQIGLAPRAAAVVMLSGQVADGLMTILAGEMIDRFGRFKLWHIGGSVLVGFSFSSVFGGCLLCTILGTDSYLVRTVGYSFFAAVFNVGWAATQVSHMSMVNCMTLNPTSRVALASCRNASTMVANLGLYGIALGVFGAIKAKEYSDIVTQYRWIAYLSIFIGCCFLVVFHAGTKEPTLKSEPSCKKAARISWGYWFKKTLYYQVALLYMLARLITNVSQSLIAFYVTRDLRMNEYSKAIIPAIIFCCSFFVSIVLQVQTQHLTNVILYCTAKLSISLRSPIYATACCCATTQEIKWTSRRLKSLLTVGATLWVISGVAVFVLPSQMNSLMYPLAMVIGAANALVMVTTIGLEGALVGEDLNGCAFVYGSLSFLDKISCGIALFALESYEDTMVSYGETRGLNTVSRYGTGLIPSCFAVLSLVVTSTLRLQDDTPRAAALDAPLLV</sequence>
<dbReference type="Gene3D" id="1.20.1250.20">
    <property type="entry name" value="MFS general substrate transporter like domains"/>
    <property type="match status" value="1"/>
</dbReference>
<dbReference type="SUPFAM" id="SSF103473">
    <property type="entry name" value="MFS general substrate transporter"/>
    <property type="match status" value="1"/>
</dbReference>
<dbReference type="AlphaFoldDB" id="A0A1D6PJB8"/>
<reference evidence="2" key="1">
    <citation type="submission" date="2015-12" db="EMBL/GenBank/DDBJ databases">
        <title>Update maize B73 reference genome by single molecule sequencing technologies.</title>
        <authorList>
            <consortium name="Maize Genome Sequencing Project"/>
            <person name="Ware D."/>
        </authorList>
    </citation>
    <scope>NUCLEOTIDE SEQUENCE</scope>
    <source>
        <tissue evidence="2">Seedling</tissue>
    </source>
</reference>
<proteinExistence type="inferred from homology"/>
<evidence type="ECO:0000313" key="2">
    <source>
        <dbReference type="EMBL" id="AQL09409.1"/>
    </source>
</evidence>
<dbReference type="EMBL" id="CM000785">
    <property type="protein sequence ID" value="AQL09409.1"/>
    <property type="molecule type" value="Genomic_DNA"/>
</dbReference>
<evidence type="ECO:0000256" key="1">
    <source>
        <dbReference type="ARBA" id="ARBA00008335"/>
    </source>
</evidence>
<dbReference type="STRING" id="4577.A0A1D6PJB8"/>
<dbReference type="SMR" id="A0A1D6PJB8"/>
<dbReference type="GO" id="GO:0016020">
    <property type="term" value="C:membrane"/>
    <property type="evidence" value="ECO:0007669"/>
    <property type="project" value="InterPro"/>
</dbReference>
<dbReference type="PANTHER" id="PTHR11328:SF34">
    <property type="entry name" value="PERMEASE, PUTATIVE, EXPRESSED-RELATED"/>
    <property type="match status" value="1"/>
</dbReference>
<dbReference type="InterPro" id="IPR036259">
    <property type="entry name" value="MFS_trans_sf"/>
</dbReference>
<accession>A0A1D6PJB8</accession>
<protein>
    <submittedName>
        <fullName evidence="2">Major facilitator superfamily protein</fullName>
    </submittedName>
</protein>
<dbReference type="PANTHER" id="PTHR11328">
    <property type="entry name" value="MAJOR FACILITATOR SUPERFAMILY DOMAIN-CONTAINING PROTEIN"/>
    <property type="match status" value="1"/>
</dbReference>
<dbReference type="InParanoid" id="A0A1D6PJB8"/>
<dbReference type="FunCoup" id="A0A1D6PJB8">
    <property type="interactions" value="159"/>
</dbReference>
<comment type="similarity">
    <text evidence="1">Belongs to the major facilitator superfamily.</text>
</comment>
<name>A0A1D6PJB8_MAIZE</name>
<gene>
    <name evidence="2" type="ORF">ZEAMMB73_Zm00001d048335</name>
</gene>
<dbReference type="GO" id="GO:0008643">
    <property type="term" value="P:carbohydrate transport"/>
    <property type="evidence" value="ECO:0007669"/>
    <property type="project" value="InterPro"/>
</dbReference>